<reference evidence="1 2" key="1">
    <citation type="submission" date="2019-01" db="EMBL/GenBank/DDBJ databases">
        <authorList>
            <person name="Sayadi A."/>
        </authorList>
    </citation>
    <scope>NUCLEOTIDE SEQUENCE [LARGE SCALE GENOMIC DNA]</scope>
</reference>
<proteinExistence type="predicted"/>
<name>A0A653C2M6_CALMS</name>
<accession>A0A653C2M6</accession>
<sequence length="42" mass="4988">MNDRLHRISASSQPRNYLSQYMFCAQGTHTAYAWVPVRRWTS</sequence>
<gene>
    <name evidence="1" type="ORF">CALMAC_LOCUS5772</name>
</gene>
<dbReference type="AlphaFoldDB" id="A0A653C2M6"/>
<evidence type="ECO:0000313" key="2">
    <source>
        <dbReference type="Proteomes" id="UP000410492"/>
    </source>
</evidence>
<dbReference type="Proteomes" id="UP000410492">
    <property type="component" value="Unassembled WGS sequence"/>
</dbReference>
<dbReference type="EMBL" id="CAACVG010006861">
    <property type="protein sequence ID" value="VEN42196.1"/>
    <property type="molecule type" value="Genomic_DNA"/>
</dbReference>
<evidence type="ECO:0000313" key="1">
    <source>
        <dbReference type="EMBL" id="VEN42196.1"/>
    </source>
</evidence>
<keyword evidence="2" id="KW-1185">Reference proteome</keyword>
<organism evidence="1 2">
    <name type="scientific">Callosobruchus maculatus</name>
    <name type="common">Southern cowpea weevil</name>
    <name type="synonym">Pulse bruchid</name>
    <dbReference type="NCBI Taxonomy" id="64391"/>
    <lineage>
        <taxon>Eukaryota</taxon>
        <taxon>Metazoa</taxon>
        <taxon>Ecdysozoa</taxon>
        <taxon>Arthropoda</taxon>
        <taxon>Hexapoda</taxon>
        <taxon>Insecta</taxon>
        <taxon>Pterygota</taxon>
        <taxon>Neoptera</taxon>
        <taxon>Endopterygota</taxon>
        <taxon>Coleoptera</taxon>
        <taxon>Polyphaga</taxon>
        <taxon>Cucujiformia</taxon>
        <taxon>Chrysomeloidea</taxon>
        <taxon>Chrysomelidae</taxon>
        <taxon>Bruchinae</taxon>
        <taxon>Bruchini</taxon>
        <taxon>Callosobruchus</taxon>
    </lineage>
</organism>
<feature type="non-terminal residue" evidence="1">
    <location>
        <position position="42"/>
    </location>
</feature>
<protein>
    <submittedName>
        <fullName evidence="1">Uncharacterized protein</fullName>
    </submittedName>
</protein>